<dbReference type="AlphaFoldDB" id="A0A0K8TC21"/>
<dbReference type="EMBL" id="GBRD01003111">
    <property type="protein sequence ID" value="JAG62710.1"/>
    <property type="molecule type" value="Transcribed_RNA"/>
</dbReference>
<reference evidence="3" key="1">
    <citation type="submission" date="2014-09" db="EMBL/GenBank/DDBJ databases">
        <authorList>
            <person name="Magalhaes I.L.F."/>
            <person name="Oliveira U."/>
            <person name="Santos F.R."/>
            <person name="Vidigal T.H.D.A."/>
            <person name="Brescovit A.D."/>
            <person name="Santos A.J."/>
        </authorList>
    </citation>
    <scope>NUCLEOTIDE SEQUENCE</scope>
</reference>
<feature type="signal peptide" evidence="2">
    <location>
        <begin position="1"/>
        <end position="18"/>
    </location>
</feature>
<dbReference type="InterPro" id="IPR012464">
    <property type="entry name" value="DUF1676"/>
</dbReference>
<evidence type="ECO:0000256" key="1">
    <source>
        <dbReference type="SAM" id="Phobius"/>
    </source>
</evidence>
<accession>A0A0K8TC21</accession>
<dbReference type="PANTHER" id="PTHR21879">
    <property type="entry name" value="FI03362P-RELATED-RELATED"/>
    <property type="match status" value="1"/>
</dbReference>
<proteinExistence type="predicted"/>
<name>A0A0K8TC21_LYGHE</name>
<keyword evidence="2" id="KW-0732">Signal</keyword>
<sequence length="255" mass="27086">MFRSLSAFVVLFLSGASAGSFQGNIKVLARSLEKCGRAHDLGTCLRLKAVTMLDQAILSPAPVVINDFLSLAPDPKALTNDTETSEKDLENALAENTQKSDEQLDELIADRMARFLTSRSLQFTLPAETDTETGRKKDKKKGGMMMMAALAMGGMMVQMMMGKIAMLAGKALLVGKMALLLSAIIALKKLMGGGGGGESHPQVVYATESHSSGGGHGGGGWGRSYFVEPDNESADQLAYRGLRNAKQPIATSRSV</sequence>
<feature type="transmembrane region" description="Helical" evidence="1">
    <location>
        <begin position="142"/>
        <end position="160"/>
    </location>
</feature>
<organism evidence="3">
    <name type="scientific">Lygus hesperus</name>
    <name type="common">Western plant bug</name>
    <dbReference type="NCBI Taxonomy" id="30085"/>
    <lineage>
        <taxon>Eukaryota</taxon>
        <taxon>Metazoa</taxon>
        <taxon>Ecdysozoa</taxon>
        <taxon>Arthropoda</taxon>
        <taxon>Hexapoda</taxon>
        <taxon>Insecta</taxon>
        <taxon>Pterygota</taxon>
        <taxon>Neoptera</taxon>
        <taxon>Paraneoptera</taxon>
        <taxon>Hemiptera</taxon>
        <taxon>Heteroptera</taxon>
        <taxon>Panheteroptera</taxon>
        <taxon>Cimicomorpha</taxon>
        <taxon>Miridae</taxon>
        <taxon>Mirini</taxon>
        <taxon>Lygus</taxon>
    </lineage>
</organism>
<dbReference type="Pfam" id="PF07898">
    <property type="entry name" value="DUF1676"/>
    <property type="match status" value="1"/>
</dbReference>
<feature type="chain" id="PRO_5005519939" evidence="2">
    <location>
        <begin position="19"/>
        <end position="255"/>
    </location>
</feature>
<keyword evidence="1" id="KW-0812">Transmembrane</keyword>
<protein>
    <submittedName>
        <fullName evidence="3">Uncharacterized protein</fullName>
    </submittedName>
</protein>
<evidence type="ECO:0000256" key="2">
    <source>
        <dbReference type="SAM" id="SignalP"/>
    </source>
</evidence>
<feature type="transmembrane region" description="Helical" evidence="1">
    <location>
        <begin position="167"/>
        <end position="187"/>
    </location>
</feature>
<dbReference type="GO" id="GO:0016020">
    <property type="term" value="C:membrane"/>
    <property type="evidence" value="ECO:0007669"/>
    <property type="project" value="TreeGrafter"/>
</dbReference>
<keyword evidence="1" id="KW-1133">Transmembrane helix</keyword>
<keyword evidence="1" id="KW-0472">Membrane</keyword>
<evidence type="ECO:0000313" key="3">
    <source>
        <dbReference type="EMBL" id="JAG62710.1"/>
    </source>
</evidence>